<sequence>MFLFGATREILWDRPRNFEPWSDDEDENPSQIFSHISGKKFQARFNYEQTHKHEGHGCNRVLNLEASSPGAETLEPGSYGSGN</sequence>
<gene>
    <name evidence="1" type="ORF">AVEN_178412_1</name>
</gene>
<accession>A0A4Y2BF54</accession>
<organism evidence="1 2">
    <name type="scientific">Araneus ventricosus</name>
    <name type="common">Orbweaver spider</name>
    <name type="synonym">Epeira ventricosa</name>
    <dbReference type="NCBI Taxonomy" id="182803"/>
    <lineage>
        <taxon>Eukaryota</taxon>
        <taxon>Metazoa</taxon>
        <taxon>Ecdysozoa</taxon>
        <taxon>Arthropoda</taxon>
        <taxon>Chelicerata</taxon>
        <taxon>Arachnida</taxon>
        <taxon>Araneae</taxon>
        <taxon>Araneomorphae</taxon>
        <taxon>Entelegynae</taxon>
        <taxon>Araneoidea</taxon>
        <taxon>Araneidae</taxon>
        <taxon>Araneus</taxon>
    </lineage>
</organism>
<dbReference type="AlphaFoldDB" id="A0A4Y2BF54"/>
<name>A0A4Y2BF54_ARAVE</name>
<evidence type="ECO:0000313" key="2">
    <source>
        <dbReference type="Proteomes" id="UP000499080"/>
    </source>
</evidence>
<protein>
    <submittedName>
        <fullName evidence="1">Uncharacterized protein</fullName>
    </submittedName>
</protein>
<reference evidence="1 2" key="1">
    <citation type="journal article" date="2019" name="Sci. Rep.">
        <title>Orb-weaving spider Araneus ventricosus genome elucidates the spidroin gene catalogue.</title>
        <authorList>
            <person name="Kono N."/>
            <person name="Nakamura H."/>
            <person name="Ohtoshi R."/>
            <person name="Moran D.A.P."/>
            <person name="Shinohara A."/>
            <person name="Yoshida Y."/>
            <person name="Fujiwara M."/>
            <person name="Mori M."/>
            <person name="Tomita M."/>
            <person name="Arakawa K."/>
        </authorList>
    </citation>
    <scope>NUCLEOTIDE SEQUENCE [LARGE SCALE GENOMIC DNA]</scope>
</reference>
<keyword evidence="2" id="KW-1185">Reference proteome</keyword>
<evidence type="ECO:0000313" key="1">
    <source>
        <dbReference type="EMBL" id="GBL90015.1"/>
    </source>
</evidence>
<dbReference type="EMBL" id="BGPR01000068">
    <property type="protein sequence ID" value="GBL90015.1"/>
    <property type="molecule type" value="Genomic_DNA"/>
</dbReference>
<comment type="caution">
    <text evidence="1">The sequence shown here is derived from an EMBL/GenBank/DDBJ whole genome shotgun (WGS) entry which is preliminary data.</text>
</comment>
<dbReference type="Proteomes" id="UP000499080">
    <property type="component" value="Unassembled WGS sequence"/>
</dbReference>
<proteinExistence type="predicted"/>